<dbReference type="Proteomes" id="UP000249066">
    <property type="component" value="Unassembled WGS sequence"/>
</dbReference>
<name>A0A2W5BZB4_9SPHN</name>
<dbReference type="AlphaFoldDB" id="A0A2W5BZB4"/>
<dbReference type="PANTHER" id="PTHR36122:SF2">
    <property type="entry name" value="NICOTINAMIDE RIBOSIDE TRANSPORTER PNUC"/>
    <property type="match status" value="1"/>
</dbReference>
<dbReference type="InterPro" id="IPR006419">
    <property type="entry name" value="NMN_transpt_PnuC"/>
</dbReference>
<keyword evidence="8 10" id="KW-1133">Transmembrane helix</keyword>
<keyword evidence="7 10" id="KW-0812">Transmembrane</keyword>
<dbReference type="EMBL" id="QFNN01000092">
    <property type="protein sequence ID" value="PZO88395.1"/>
    <property type="molecule type" value="Genomic_DNA"/>
</dbReference>
<evidence type="ECO:0000313" key="12">
    <source>
        <dbReference type="Proteomes" id="UP000249066"/>
    </source>
</evidence>
<evidence type="ECO:0000256" key="1">
    <source>
        <dbReference type="ARBA" id="ARBA00002672"/>
    </source>
</evidence>
<evidence type="ECO:0000256" key="4">
    <source>
        <dbReference type="ARBA" id="ARBA00017522"/>
    </source>
</evidence>
<evidence type="ECO:0000313" key="11">
    <source>
        <dbReference type="EMBL" id="PZO88395.1"/>
    </source>
</evidence>
<protein>
    <recommendedName>
        <fullName evidence="4">Nicotinamide riboside transporter PnuC</fullName>
    </recommendedName>
</protein>
<feature type="transmembrane region" description="Helical" evidence="10">
    <location>
        <begin position="46"/>
        <end position="67"/>
    </location>
</feature>
<comment type="caution">
    <text evidence="11">The sequence shown here is derived from an EMBL/GenBank/DDBJ whole genome shotgun (WGS) entry which is preliminary data.</text>
</comment>
<proteinExistence type="inferred from homology"/>
<keyword evidence="9 10" id="KW-0472">Membrane</keyword>
<evidence type="ECO:0000256" key="9">
    <source>
        <dbReference type="ARBA" id="ARBA00023136"/>
    </source>
</evidence>
<feature type="transmembrane region" description="Helical" evidence="10">
    <location>
        <begin position="87"/>
        <end position="106"/>
    </location>
</feature>
<dbReference type="Pfam" id="PF04973">
    <property type="entry name" value="NMN_transporter"/>
    <property type="match status" value="1"/>
</dbReference>
<evidence type="ECO:0000256" key="2">
    <source>
        <dbReference type="ARBA" id="ARBA00004651"/>
    </source>
</evidence>
<keyword evidence="6" id="KW-1003">Cell membrane</keyword>
<feature type="transmembrane region" description="Helical" evidence="10">
    <location>
        <begin position="162"/>
        <end position="179"/>
    </location>
</feature>
<evidence type="ECO:0000256" key="8">
    <source>
        <dbReference type="ARBA" id="ARBA00022989"/>
    </source>
</evidence>
<comment type="function">
    <text evidence="1">Required for nicotinamide riboside transport across the inner membrane.</text>
</comment>
<dbReference type="GO" id="GO:0005886">
    <property type="term" value="C:plasma membrane"/>
    <property type="evidence" value="ECO:0007669"/>
    <property type="project" value="UniProtKB-SubCell"/>
</dbReference>
<dbReference type="PANTHER" id="PTHR36122">
    <property type="entry name" value="NICOTINAMIDE RIBOSIDE TRANSPORTER PNUC"/>
    <property type="match status" value="1"/>
</dbReference>
<accession>A0A2W5BZB4</accession>
<evidence type="ECO:0000256" key="6">
    <source>
        <dbReference type="ARBA" id="ARBA00022475"/>
    </source>
</evidence>
<evidence type="ECO:0000256" key="7">
    <source>
        <dbReference type="ARBA" id="ARBA00022692"/>
    </source>
</evidence>
<sequence>MNRVEIIAALLGLINVALVARRSLWNYPFGIAMVTLYAGIFYEERLYSDAMLQLFFLAAQFYGWWNWSRTKAHEGAVVVERLSDGERAAWAAGMIAIILLWGTAMARLTDASYPYLDASAAIPSVVAQILQSQCRIESWVLWILVDLLSIGLYLAKGLYPTAALYGIFLGMAMWGLIAWRGAARQAVAA</sequence>
<dbReference type="NCBIfam" id="TIGR01528">
    <property type="entry name" value="NMN_trans_PnuC"/>
    <property type="match status" value="1"/>
</dbReference>
<organism evidence="11 12">
    <name type="scientific">Sphingomonas sanxanigenens</name>
    <dbReference type="NCBI Taxonomy" id="397260"/>
    <lineage>
        <taxon>Bacteria</taxon>
        <taxon>Pseudomonadati</taxon>
        <taxon>Pseudomonadota</taxon>
        <taxon>Alphaproteobacteria</taxon>
        <taxon>Sphingomonadales</taxon>
        <taxon>Sphingomonadaceae</taxon>
        <taxon>Sphingomonas</taxon>
    </lineage>
</organism>
<keyword evidence="5" id="KW-0813">Transport</keyword>
<evidence type="ECO:0000256" key="5">
    <source>
        <dbReference type="ARBA" id="ARBA00022448"/>
    </source>
</evidence>
<dbReference type="GO" id="GO:0034257">
    <property type="term" value="F:nicotinamide riboside transmembrane transporter activity"/>
    <property type="evidence" value="ECO:0007669"/>
    <property type="project" value="InterPro"/>
</dbReference>
<evidence type="ECO:0000256" key="3">
    <source>
        <dbReference type="ARBA" id="ARBA00006669"/>
    </source>
</evidence>
<reference evidence="11 12" key="1">
    <citation type="submission" date="2017-08" db="EMBL/GenBank/DDBJ databases">
        <title>Infants hospitalized years apart are colonized by the same room-sourced microbial strains.</title>
        <authorList>
            <person name="Brooks B."/>
            <person name="Olm M.R."/>
            <person name="Firek B.A."/>
            <person name="Baker R."/>
            <person name="Thomas B.C."/>
            <person name="Morowitz M.J."/>
            <person name="Banfield J.F."/>
        </authorList>
    </citation>
    <scope>NUCLEOTIDE SEQUENCE [LARGE SCALE GENOMIC DNA]</scope>
    <source>
        <strain evidence="11">S2_018_000_R2_101</strain>
    </source>
</reference>
<comment type="similarity">
    <text evidence="3">Belongs to the nicotinamide ribonucleoside (NR) uptake permease (TC 4.B.1) family.</text>
</comment>
<comment type="subcellular location">
    <subcellularLocation>
        <location evidence="2">Cell membrane</location>
        <topology evidence="2">Multi-pass membrane protein</topology>
    </subcellularLocation>
</comment>
<evidence type="ECO:0000256" key="10">
    <source>
        <dbReference type="SAM" id="Phobius"/>
    </source>
</evidence>
<gene>
    <name evidence="11" type="ORF">DI623_12765</name>
</gene>